<dbReference type="InterPro" id="IPR004326">
    <property type="entry name" value="Mlo"/>
</dbReference>
<evidence type="ECO:0000256" key="10">
    <source>
        <dbReference type="SAM" id="Phobius"/>
    </source>
</evidence>
<evidence type="ECO:0000256" key="7">
    <source>
        <dbReference type="ARBA" id="ARBA00023265"/>
    </source>
</evidence>
<feature type="region of interest" description="Disordered" evidence="9">
    <location>
        <begin position="420"/>
        <end position="495"/>
    </location>
</feature>
<evidence type="ECO:0000256" key="6">
    <source>
        <dbReference type="ARBA" id="ARBA00023136"/>
    </source>
</evidence>
<feature type="transmembrane region" description="Helical" evidence="10">
    <location>
        <begin position="16"/>
        <end position="37"/>
    </location>
</feature>
<dbReference type="OrthoDB" id="1388414at2759"/>
<keyword evidence="8" id="KW-0112">Calmodulin-binding</keyword>
<keyword evidence="7 8" id="KW-0568">Pathogenesis-related protein</keyword>
<organism evidence="11 12">
    <name type="scientific">Salix dunnii</name>
    <dbReference type="NCBI Taxonomy" id="1413687"/>
    <lineage>
        <taxon>Eukaryota</taxon>
        <taxon>Viridiplantae</taxon>
        <taxon>Streptophyta</taxon>
        <taxon>Embryophyta</taxon>
        <taxon>Tracheophyta</taxon>
        <taxon>Spermatophyta</taxon>
        <taxon>Magnoliopsida</taxon>
        <taxon>eudicotyledons</taxon>
        <taxon>Gunneridae</taxon>
        <taxon>Pentapetalae</taxon>
        <taxon>rosids</taxon>
        <taxon>fabids</taxon>
        <taxon>Malpighiales</taxon>
        <taxon>Salicaceae</taxon>
        <taxon>Saliceae</taxon>
        <taxon>Salix</taxon>
    </lineage>
</organism>
<evidence type="ECO:0000256" key="2">
    <source>
        <dbReference type="ARBA" id="ARBA00006574"/>
    </source>
</evidence>
<dbReference type="GO" id="GO:0006952">
    <property type="term" value="P:defense response"/>
    <property type="evidence" value="ECO:0007669"/>
    <property type="project" value="UniProtKB-KW"/>
</dbReference>
<evidence type="ECO:0000256" key="4">
    <source>
        <dbReference type="ARBA" id="ARBA00022821"/>
    </source>
</evidence>
<dbReference type="AlphaFoldDB" id="A0A835N0U5"/>
<evidence type="ECO:0000256" key="1">
    <source>
        <dbReference type="ARBA" id="ARBA00004141"/>
    </source>
</evidence>
<dbReference type="PANTHER" id="PTHR31942:SF84">
    <property type="entry name" value="MLO-LIKE PROTEIN 12"/>
    <property type="match status" value="1"/>
</dbReference>
<evidence type="ECO:0000256" key="8">
    <source>
        <dbReference type="RuleBase" id="RU280816"/>
    </source>
</evidence>
<feature type="compositionally biased region" description="Basic and acidic residues" evidence="9">
    <location>
        <begin position="473"/>
        <end position="495"/>
    </location>
</feature>
<gene>
    <name evidence="8" type="primary">MLO</name>
    <name evidence="11" type="ORF">SADUNF_Sadunf08G0030500</name>
</gene>
<feature type="compositionally biased region" description="Polar residues" evidence="9">
    <location>
        <begin position="433"/>
        <end position="446"/>
    </location>
</feature>
<comment type="subcellular location">
    <subcellularLocation>
        <location evidence="1 8">Membrane</location>
        <topology evidence="1 8">Multi-pass membrane protein</topology>
    </subcellularLocation>
</comment>
<evidence type="ECO:0000256" key="3">
    <source>
        <dbReference type="ARBA" id="ARBA00022692"/>
    </source>
</evidence>
<dbReference type="GO" id="GO:0005516">
    <property type="term" value="F:calmodulin binding"/>
    <property type="evidence" value="ECO:0007669"/>
    <property type="project" value="UniProtKB-KW"/>
</dbReference>
<feature type="transmembrane region" description="Helical" evidence="10">
    <location>
        <begin position="271"/>
        <end position="289"/>
    </location>
</feature>
<keyword evidence="6 8" id="KW-0472">Membrane</keyword>
<feature type="transmembrane region" description="Helical" evidence="10">
    <location>
        <begin position="369"/>
        <end position="394"/>
    </location>
</feature>
<keyword evidence="4 8" id="KW-0611">Plant defense</keyword>
<dbReference type="EMBL" id="JADGMS010000008">
    <property type="protein sequence ID" value="KAF9676703.1"/>
    <property type="molecule type" value="Genomic_DNA"/>
</dbReference>
<sequence length="544" mass="61521">MSSPTKAKSLEETPTWAVAVVCFVLVAISIVIEHLIHVVEKWLKKKHKIALVEALEKVKAELMLMGFISLLLTILKEPISDICIPKSIAATWHPCDSNHKKAKAEKSSDSEDDKCAKKDKVALVSTYGIHQLHIFIFVLAVVHVLYCIITYFLGRTKMQNYTCKDGNPERFRFARETSFGRRHMQQWSKSPVLLCIVCFFRQFLGSVTKIDYLTLRHGFIAAHFAPGSETRFDFQKYISRSLDEDFKVVVGISPVIWFIAVLLLLTDTHGWNSYLWLPFIPLVVILSVGTKLQVIITQMGLKIQDKGEVVRGAPVVQPGDDLFWFGSPRLLLFLIHAVLFQNAFHIAFFIFSVYKFTLKSCYNAQNEAIVIKITLGVVIQIICSYVTLPLYALVTQMGSSMRPTVFTDRVAAALKTWHHAAKKPSKHGKNSESHTPMSSRPQTPSYGMSPAHLLHNHRSSTAPDSFPNSPRLSNHDNNDQWDKEANSAHDYEPNESVHRGGLYVWDQVTQNQDPNSIQLPRGPGPIRTQHEINLGSARDFTFRN</sequence>
<name>A0A835N0U5_9ROSI</name>
<accession>A0A835N0U5</accession>
<proteinExistence type="inferred from homology"/>
<evidence type="ECO:0000313" key="11">
    <source>
        <dbReference type="EMBL" id="KAF9676703.1"/>
    </source>
</evidence>
<comment type="function">
    <text evidence="8">May be involved in modulation of pathogen defense and leaf cell death.</text>
</comment>
<keyword evidence="12" id="KW-1185">Reference proteome</keyword>
<protein>
    <recommendedName>
        <fullName evidence="8">MLO-like protein</fullName>
    </recommendedName>
</protein>
<evidence type="ECO:0000313" key="12">
    <source>
        <dbReference type="Proteomes" id="UP000657918"/>
    </source>
</evidence>
<feature type="transmembrane region" description="Helical" evidence="10">
    <location>
        <begin position="246"/>
        <end position="265"/>
    </location>
</feature>
<feature type="transmembrane region" description="Helical" evidence="10">
    <location>
        <begin position="330"/>
        <end position="354"/>
    </location>
</feature>
<dbReference type="Proteomes" id="UP000657918">
    <property type="component" value="Chromosome 8"/>
</dbReference>
<keyword evidence="3 8" id="KW-0812">Transmembrane</keyword>
<comment type="similarity">
    <text evidence="2 8">Belongs to the MLO family.</text>
</comment>
<evidence type="ECO:0000256" key="5">
    <source>
        <dbReference type="ARBA" id="ARBA00022989"/>
    </source>
</evidence>
<feature type="transmembrane region" description="Helical" evidence="10">
    <location>
        <begin position="132"/>
        <end position="154"/>
    </location>
</feature>
<reference evidence="11 12" key="1">
    <citation type="submission" date="2020-10" db="EMBL/GenBank/DDBJ databases">
        <title>Plant Genome Project.</title>
        <authorList>
            <person name="Zhang R.-G."/>
        </authorList>
    </citation>
    <scope>NUCLEOTIDE SEQUENCE [LARGE SCALE GENOMIC DNA]</scope>
    <source>
        <strain evidence="11">FAFU-HL-1</strain>
        <tissue evidence="11">Leaf</tissue>
    </source>
</reference>
<comment type="caution">
    <text evidence="11">The sequence shown here is derived from an EMBL/GenBank/DDBJ whole genome shotgun (WGS) entry which is preliminary data.</text>
</comment>
<dbReference type="PANTHER" id="PTHR31942">
    <property type="entry name" value="MLO-LIKE PROTEIN 1"/>
    <property type="match status" value="1"/>
</dbReference>
<evidence type="ECO:0000256" key="9">
    <source>
        <dbReference type="SAM" id="MobiDB-lite"/>
    </source>
</evidence>
<comment type="domain">
    <text evidence="8">The C-terminus contains a calmodulin-binding domain, which binds calmodulin in a calcium-dependent fashion.</text>
</comment>
<dbReference type="Pfam" id="PF03094">
    <property type="entry name" value="Mlo"/>
    <property type="match status" value="1"/>
</dbReference>
<keyword evidence="5 8" id="KW-1133">Transmembrane helix</keyword>
<feature type="compositionally biased region" description="Polar residues" evidence="9">
    <location>
        <begin position="459"/>
        <end position="472"/>
    </location>
</feature>
<dbReference type="GO" id="GO:0016020">
    <property type="term" value="C:membrane"/>
    <property type="evidence" value="ECO:0007669"/>
    <property type="project" value="UniProtKB-SubCell"/>
</dbReference>
<feature type="transmembrane region" description="Helical" evidence="10">
    <location>
        <begin position="58"/>
        <end position="75"/>
    </location>
</feature>